<keyword evidence="1" id="KW-0597">Phosphoprotein</keyword>
<evidence type="ECO:0000313" key="6">
    <source>
        <dbReference type="Proteomes" id="UP000067626"/>
    </source>
</evidence>
<dbReference type="Gene3D" id="3.30.750.24">
    <property type="entry name" value="STAS domain"/>
    <property type="match status" value="1"/>
</dbReference>
<dbReference type="Pfam" id="PF01740">
    <property type="entry name" value="STAS"/>
    <property type="match status" value="1"/>
</dbReference>
<dbReference type="Gene3D" id="3.30.450.20">
    <property type="entry name" value="PAS domain"/>
    <property type="match status" value="2"/>
</dbReference>
<proteinExistence type="predicted"/>
<dbReference type="PROSITE" id="PS50112">
    <property type="entry name" value="PAS"/>
    <property type="match status" value="2"/>
</dbReference>
<name>A0A0K1ET84_CHOCO</name>
<feature type="domain" description="STAS" evidence="4">
    <location>
        <begin position="415"/>
        <end position="526"/>
    </location>
</feature>
<dbReference type="EMBL" id="CP012159">
    <property type="protein sequence ID" value="AKT44125.1"/>
    <property type="molecule type" value="Genomic_DNA"/>
</dbReference>
<dbReference type="Pfam" id="PF00989">
    <property type="entry name" value="PAS"/>
    <property type="match status" value="1"/>
</dbReference>
<feature type="domain" description="PAS" evidence="2">
    <location>
        <begin position="145"/>
        <end position="206"/>
    </location>
</feature>
<gene>
    <name evidence="5" type="ORF">CMC5_083650</name>
</gene>
<dbReference type="InterPro" id="IPR051932">
    <property type="entry name" value="Bact_StressResp_Reg"/>
</dbReference>
<dbReference type="InterPro" id="IPR013767">
    <property type="entry name" value="PAS_fold"/>
</dbReference>
<accession>A0A0K1ET84</accession>
<evidence type="ECO:0000259" key="4">
    <source>
        <dbReference type="PROSITE" id="PS50801"/>
    </source>
</evidence>
<dbReference type="SMART" id="SM00091">
    <property type="entry name" value="PAS"/>
    <property type="match status" value="2"/>
</dbReference>
<dbReference type="SUPFAM" id="SSF55785">
    <property type="entry name" value="PYP-like sensor domain (PAS domain)"/>
    <property type="match status" value="2"/>
</dbReference>
<dbReference type="OrthoDB" id="6231at2"/>
<protein>
    <recommendedName>
        <fullName evidence="7">Anti-anti-sigma factor</fullName>
    </recommendedName>
</protein>
<dbReference type="InterPro" id="IPR000014">
    <property type="entry name" value="PAS"/>
</dbReference>
<dbReference type="PANTHER" id="PTHR33745:SF3">
    <property type="entry name" value="RSBT CO-ANTAGONIST PROTEIN RSBRC"/>
    <property type="match status" value="1"/>
</dbReference>
<dbReference type="STRING" id="52.CMC5_083650"/>
<dbReference type="Pfam" id="PF13426">
    <property type="entry name" value="PAS_9"/>
    <property type="match status" value="1"/>
</dbReference>
<evidence type="ECO:0000256" key="1">
    <source>
        <dbReference type="ARBA" id="ARBA00022553"/>
    </source>
</evidence>
<evidence type="ECO:0008006" key="7">
    <source>
        <dbReference type="Google" id="ProtNLM"/>
    </source>
</evidence>
<dbReference type="CDD" id="cd07041">
    <property type="entry name" value="STAS_RsbR_RsbS_like"/>
    <property type="match status" value="1"/>
</dbReference>
<keyword evidence="6" id="KW-1185">Reference proteome</keyword>
<dbReference type="PANTHER" id="PTHR33745">
    <property type="entry name" value="RSBT ANTAGONIST PROTEIN RSBS-RELATED"/>
    <property type="match status" value="1"/>
</dbReference>
<dbReference type="PROSITE" id="PS50801">
    <property type="entry name" value="STAS"/>
    <property type="match status" value="1"/>
</dbReference>
<dbReference type="PROSITE" id="PS50113">
    <property type="entry name" value="PAC"/>
    <property type="match status" value="1"/>
</dbReference>
<organism evidence="5 6">
    <name type="scientific">Chondromyces crocatus</name>
    <dbReference type="NCBI Taxonomy" id="52"/>
    <lineage>
        <taxon>Bacteria</taxon>
        <taxon>Pseudomonadati</taxon>
        <taxon>Myxococcota</taxon>
        <taxon>Polyangia</taxon>
        <taxon>Polyangiales</taxon>
        <taxon>Polyangiaceae</taxon>
        <taxon>Chondromyces</taxon>
    </lineage>
</organism>
<dbReference type="InterPro" id="IPR036513">
    <property type="entry name" value="STAS_dom_sf"/>
</dbReference>
<dbReference type="InterPro" id="IPR002645">
    <property type="entry name" value="STAS_dom"/>
</dbReference>
<dbReference type="NCBIfam" id="TIGR00229">
    <property type="entry name" value="sensory_box"/>
    <property type="match status" value="2"/>
</dbReference>
<feature type="domain" description="PAC" evidence="3">
    <location>
        <begin position="219"/>
        <end position="271"/>
    </location>
</feature>
<sequence>MRSMREIHDALSAERDVLVDELLKQVKSSIPFYAKLSEAQERAGAVQFFEYIIGGLLDDDRGWIQDWVKLVLARRTTQGAALEDMFGVVRITRRLFSRRILADGAQPAALSALERVNEILDDLIGAAPAAFQRRMDEAMQALTEVEERFQNLYMRAPTMMYTVDREGHIKATSYRWLDVLGYTREEVIGRPALEFYVEETRQRLVEECAPRLQKYGLVLDLPAQLVTKEGEIVDVFHSILAVHNAWGELDRYIAVFVDVTEQLRMEKALRESEERWRALVELAPLSMCVQREGVVLWVNDAGVRLVGAASASELLGMNIIDFIHPEDREESRRQVMKSVRTGQRLAPVDWRVVTLHGELLHVQVIAQAILFGGEPATQLALVDVTARLLAEAAQRREDAQAKLIEAQEETLRALSTPLIPLEKGLLVLPLVGRITGDRAKRIVEELASGVVEQQASVVILDVTGVPEADESVAAALARAAQTIRLLGAEVILTGIQPVIARMFVELNVDLGGMTTRGTLRDGIAHALARCDGRRRAWAG</sequence>
<dbReference type="CDD" id="cd00130">
    <property type="entry name" value="PAS"/>
    <property type="match status" value="2"/>
</dbReference>
<evidence type="ECO:0000259" key="3">
    <source>
        <dbReference type="PROSITE" id="PS50113"/>
    </source>
</evidence>
<dbReference type="SUPFAM" id="SSF52091">
    <property type="entry name" value="SpoIIaa-like"/>
    <property type="match status" value="1"/>
</dbReference>
<dbReference type="InterPro" id="IPR001610">
    <property type="entry name" value="PAC"/>
</dbReference>
<dbReference type="InterPro" id="IPR035965">
    <property type="entry name" value="PAS-like_dom_sf"/>
</dbReference>
<dbReference type="SMART" id="SM00086">
    <property type="entry name" value="PAC"/>
    <property type="match status" value="2"/>
</dbReference>
<feature type="domain" description="PAS" evidence="2">
    <location>
        <begin position="272"/>
        <end position="342"/>
    </location>
</feature>
<dbReference type="Proteomes" id="UP000067626">
    <property type="component" value="Chromosome"/>
</dbReference>
<dbReference type="KEGG" id="ccro:CMC5_083650"/>
<dbReference type="AlphaFoldDB" id="A0A0K1ET84"/>
<dbReference type="RefSeq" id="WP_050435511.1">
    <property type="nucleotide sequence ID" value="NZ_CP012159.1"/>
</dbReference>
<evidence type="ECO:0000259" key="2">
    <source>
        <dbReference type="PROSITE" id="PS50112"/>
    </source>
</evidence>
<evidence type="ECO:0000313" key="5">
    <source>
        <dbReference type="EMBL" id="AKT44125.1"/>
    </source>
</evidence>
<reference evidence="5 6" key="1">
    <citation type="submission" date="2015-07" db="EMBL/GenBank/DDBJ databases">
        <title>Genome analysis of myxobacterium Chondromyces crocatus Cm c5 reveals a high potential for natural compound synthesis and the genetic basis for the loss of fruiting body formation.</title>
        <authorList>
            <person name="Zaburannyi N."/>
            <person name="Bunk B."/>
            <person name="Maier J."/>
            <person name="Overmann J."/>
            <person name="Mueller R."/>
        </authorList>
    </citation>
    <scope>NUCLEOTIDE SEQUENCE [LARGE SCALE GENOMIC DNA]</scope>
    <source>
        <strain evidence="5 6">Cm c5</strain>
    </source>
</reference>
<dbReference type="GO" id="GO:0006355">
    <property type="term" value="P:regulation of DNA-templated transcription"/>
    <property type="evidence" value="ECO:0007669"/>
    <property type="project" value="InterPro"/>
</dbReference>
<dbReference type="InterPro" id="IPR000700">
    <property type="entry name" value="PAS-assoc_C"/>
</dbReference>